<accession>A0A8R1I8H0</accession>
<evidence type="ECO:0008006" key="3">
    <source>
        <dbReference type="Google" id="ProtNLM"/>
    </source>
</evidence>
<name>A0A8R1I8H0_CAEJA</name>
<protein>
    <recommendedName>
        <fullName evidence="3">Domain of unknown function WSN domain-containing protein</fullName>
    </recommendedName>
</protein>
<evidence type="ECO:0000313" key="2">
    <source>
        <dbReference type="Proteomes" id="UP000005237"/>
    </source>
</evidence>
<keyword evidence="2" id="KW-1185">Reference proteome</keyword>
<reference evidence="1" key="2">
    <citation type="submission" date="2022-06" db="UniProtKB">
        <authorList>
            <consortium name="EnsemblMetazoa"/>
        </authorList>
    </citation>
    <scope>IDENTIFICATION</scope>
    <source>
        <strain evidence="1">DF5081</strain>
    </source>
</reference>
<organism evidence="1 2">
    <name type="scientific">Caenorhabditis japonica</name>
    <dbReference type="NCBI Taxonomy" id="281687"/>
    <lineage>
        <taxon>Eukaryota</taxon>
        <taxon>Metazoa</taxon>
        <taxon>Ecdysozoa</taxon>
        <taxon>Nematoda</taxon>
        <taxon>Chromadorea</taxon>
        <taxon>Rhabditida</taxon>
        <taxon>Rhabditina</taxon>
        <taxon>Rhabditomorpha</taxon>
        <taxon>Rhabditoidea</taxon>
        <taxon>Rhabditidae</taxon>
        <taxon>Peloderinae</taxon>
        <taxon>Caenorhabditis</taxon>
    </lineage>
</organism>
<proteinExistence type="predicted"/>
<dbReference type="AlphaFoldDB" id="A0A8R1I8H0"/>
<dbReference type="Proteomes" id="UP000005237">
    <property type="component" value="Unassembled WGS sequence"/>
</dbReference>
<reference evidence="2" key="1">
    <citation type="submission" date="2010-08" db="EMBL/GenBank/DDBJ databases">
        <authorList>
            <consortium name="Caenorhabditis japonica Sequencing Consortium"/>
            <person name="Wilson R.K."/>
        </authorList>
    </citation>
    <scope>NUCLEOTIDE SEQUENCE [LARGE SCALE GENOMIC DNA]</scope>
    <source>
        <strain evidence="2">DF5081</strain>
    </source>
</reference>
<evidence type="ECO:0000313" key="1">
    <source>
        <dbReference type="EnsemblMetazoa" id="CJA23235.1"/>
    </source>
</evidence>
<dbReference type="EnsemblMetazoa" id="CJA23235.1">
    <property type="protein sequence ID" value="CJA23235.1"/>
    <property type="gene ID" value="WBGene00178807"/>
</dbReference>
<sequence>MKKVIIEALDVGEPYLIESINKTEVENVINTINQLDLLATQSRNTIADFKKLFDKLGFCNNTTVPDRQLFFFKTSNFHFEDVPRVAENMSINLDRLIKGIKSPHTKNYPELLENSVIAFKKYEFRLRELELTKNIEYLVNSWKSARLFILDIDFYQLITDQTYSMRLIKSLNDLQATFIGGLTNCEHIKFIVEQFEAINSLVNKTAHISEKRALVGFPQGAEDIKTLSKDFDNELLKKLLNHGRSLNDLRNLLIPVTNIRTQVEELENAWTESARKRYSHLVQKPLKHFKNICDNAPFILNSLTNVKTALVNLTPITDFNNTILNDFKNVLNSSIIFTNFYNEVESSWKLGQVPKENLRYL</sequence>